<dbReference type="GO" id="GO:0003677">
    <property type="term" value="F:DNA binding"/>
    <property type="evidence" value="ECO:0007669"/>
    <property type="project" value="InterPro"/>
</dbReference>
<dbReference type="InterPro" id="IPR001650">
    <property type="entry name" value="Helicase_C-like"/>
</dbReference>
<comment type="caution">
    <text evidence="2">The sequence shown here is derived from an EMBL/GenBank/DDBJ whole genome shotgun (WGS) entry which is preliminary data.</text>
</comment>
<dbReference type="GO" id="GO:0005524">
    <property type="term" value="F:ATP binding"/>
    <property type="evidence" value="ECO:0007669"/>
    <property type="project" value="InterPro"/>
</dbReference>
<dbReference type="Proteomes" id="UP000308744">
    <property type="component" value="Unassembled WGS sequence"/>
</dbReference>
<dbReference type="SMART" id="SM00487">
    <property type="entry name" value="DEXDc"/>
    <property type="match status" value="1"/>
</dbReference>
<dbReference type="AlphaFoldDB" id="A0A4U2XZD3"/>
<evidence type="ECO:0000313" key="2">
    <source>
        <dbReference type="EMBL" id="TKI53340.1"/>
    </source>
</evidence>
<dbReference type="PANTHER" id="PTHR10799">
    <property type="entry name" value="SNF2/RAD54 HELICASE FAMILY"/>
    <property type="match status" value="1"/>
</dbReference>
<sequence>MELRRVTVDNTIKANANMAAFDGVTHKLVFLSVLGYDAAIKKLVKEINRKTTVYVERFGNYGTGYKEYDVKRHKDQATDYGHTVISIKDQVDVSESGVVSLRGYVYAELTAEEFNLRAATHERGEIHEDLINLVHDKLSQHMPVAIIEEWKDYVVEQVFRNRLVDEIRVFKDENDKLRVFKVSIDSNQLSNIIQNGLQRREISIMGTNTVSEEMAEVTGMDSYLNAFSVPTANKLEDLFTPKFIPGQSEYNENMQTFIDYAEYKGISLYEPQKIVVQSTSNNLDKNNVSFIIARPGSGKTIMGAAAVYANAKKPNTTNIVLCPGHLVEKWAAEITKYTPLSEAIVVDDFAHFKSLEPKINDRRRRKHLFLVISTSTAKTTYEKRPAVIWSSAKKSYCCPKCGQKLLKKEFAGTGRNRYEYYRDLTELDFTKEYAFNQVCDREVRYWNKESRRWDTRPCHEPLWTPFMKEEGGDRWIRLPRSQGWIEKIHMNKLFDELVVRTDLDRNESRLLSALSEAIQTEEDGTTIVRAPRKYSLANYIRRFYKGKIDYLLADELHQYKGGNSQQGQAFGDLVNSARKIIGLTGTLLNGYADSLFYILYRTYPQLMKAEGFDYNDEKEFARTFGVVRSMNRFNMNAAGNPTTRVGSGSEKFLPGVSPLVFTKFLLENAVFLNLEDISDDLPNYEEILIAVAMDEDLQQAYEELERELRSNIGWGSGGSKIMGSMLQALSAYPDMPYDQPAVIHPDTGQTVVTLNDLPVFERTKETETVRLCRERVAAGDKVLLYYHWTNRTNVAERMTELLEAAGLRVTVLSSNSSSTRDREAWIKERTPETDVLICNPTLVETGLDLLDYTSIIFYQVGYNIFTMRQASKRSYRLNQTKDVKVYFVYYQDTVQEQALSLMATKLQASQAIEGDFSEEGLHAMSNNEDLLTQIANSVVKNIKHTVDIDVFAGTKERTIHTDLDTENMPFDTIFSEVPDAKREVVAEFIDNKVIRIEFRTYSLKDSLVNKTKKCKKKKIAAQVTATQSNTNKLMFMLRNKQTHIANLL</sequence>
<evidence type="ECO:0000259" key="1">
    <source>
        <dbReference type="PROSITE" id="PS51194"/>
    </source>
</evidence>
<dbReference type="GO" id="GO:0016787">
    <property type="term" value="F:hydrolase activity"/>
    <property type="evidence" value="ECO:0007669"/>
    <property type="project" value="InterPro"/>
</dbReference>
<reference evidence="2 3" key="1">
    <citation type="submission" date="2019-04" db="EMBL/GenBank/DDBJ databases">
        <title>Lysinibacillus genome sequencing.</title>
        <authorList>
            <person name="Dunlap C."/>
        </authorList>
    </citation>
    <scope>NUCLEOTIDE SEQUENCE [LARGE SCALE GENOMIC DNA]</scope>
    <source>
        <strain evidence="2 3">CCTCC AB 2010389</strain>
    </source>
</reference>
<dbReference type="EMBL" id="SZPU01000117">
    <property type="protein sequence ID" value="TKI53340.1"/>
    <property type="molecule type" value="Genomic_DNA"/>
</dbReference>
<dbReference type="PROSITE" id="PS51194">
    <property type="entry name" value="HELICASE_CTER"/>
    <property type="match status" value="1"/>
</dbReference>
<dbReference type="Pfam" id="PF04851">
    <property type="entry name" value="ResIII"/>
    <property type="match status" value="1"/>
</dbReference>
<proteinExistence type="predicted"/>
<dbReference type="InterPro" id="IPR027417">
    <property type="entry name" value="P-loop_NTPase"/>
</dbReference>
<dbReference type="InterPro" id="IPR006935">
    <property type="entry name" value="Helicase/UvrB_N"/>
</dbReference>
<dbReference type="SUPFAM" id="SSF52540">
    <property type="entry name" value="P-loop containing nucleoside triphosphate hydrolases"/>
    <property type="match status" value="2"/>
</dbReference>
<evidence type="ECO:0000313" key="3">
    <source>
        <dbReference type="Proteomes" id="UP000308744"/>
    </source>
</evidence>
<protein>
    <recommendedName>
        <fullName evidence="1">Helicase C-terminal domain-containing protein</fullName>
    </recommendedName>
</protein>
<dbReference type="Gene3D" id="3.40.50.300">
    <property type="entry name" value="P-loop containing nucleotide triphosphate hydrolases"/>
    <property type="match status" value="2"/>
</dbReference>
<organism evidence="2 3">
    <name type="scientific">Lysinibacillus mangiferihumi</name>
    <dbReference type="NCBI Taxonomy" id="1130819"/>
    <lineage>
        <taxon>Bacteria</taxon>
        <taxon>Bacillati</taxon>
        <taxon>Bacillota</taxon>
        <taxon>Bacilli</taxon>
        <taxon>Bacillales</taxon>
        <taxon>Bacillaceae</taxon>
        <taxon>Lysinibacillus</taxon>
    </lineage>
</organism>
<name>A0A4U2XZD3_9BACI</name>
<dbReference type="InterPro" id="IPR014001">
    <property type="entry name" value="Helicase_ATP-bd"/>
</dbReference>
<dbReference type="Pfam" id="PF00271">
    <property type="entry name" value="Helicase_C"/>
    <property type="match status" value="1"/>
</dbReference>
<gene>
    <name evidence="2" type="ORF">FC756_24340</name>
</gene>
<dbReference type="RefSeq" id="WP_107896890.1">
    <property type="nucleotide sequence ID" value="NZ_PYWM01000026.1"/>
</dbReference>
<feature type="domain" description="Helicase C-terminal" evidence="1">
    <location>
        <begin position="764"/>
        <end position="929"/>
    </location>
</feature>
<keyword evidence="3" id="KW-1185">Reference proteome</keyword>
<accession>A0A4U2XZD3</accession>